<dbReference type="EMBL" id="CP002183">
    <property type="protein sequence ID" value="ADM38785.1"/>
    <property type="molecule type" value="Genomic_DNA"/>
</dbReference>
<dbReference type="Gene3D" id="2.120.10.80">
    <property type="entry name" value="Kelch-type beta propeller"/>
    <property type="match status" value="2"/>
</dbReference>
<organism evidence="3 4">
    <name type="scientific">Bacillus spizizenii (strain ATCC 23059 / NRRL B-14472 / W23)</name>
    <name type="common">Bacillus subtilis subsp. spizizenii</name>
    <dbReference type="NCBI Taxonomy" id="655816"/>
    <lineage>
        <taxon>Bacteria</taxon>
        <taxon>Bacillati</taxon>
        <taxon>Bacillota</taxon>
        <taxon>Bacilli</taxon>
        <taxon>Bacillales</taxon>
        <taxon>Bacillaceae</taxon>
        <taxon>Bacillus</taxon>
    </lineage>
</organism>
<evidence type="ECO:0000256" key="2">
    <source>
        <dbReference type="SAM" id="SignalP"/>
    </source>
</evidence>
<dbReference type="RefSeq" id="WP_003222535.1">
    <property type="nucleotide sequence ID" value="NC_014479.1"/>
</dbReference>
<keyword evidence="2" id="KW-0732">Signal</keyword>
<dbReference type="Proteomes" id="UP000002233">
    <property type="component" value="Chromosome"/>
</dbReference>
<evidence type="ECO:0000256" key="1">
    <source>
        <dbReference type="SAM" id="MobiDB-lite"/>
    </source>
</evidence>
<dbReference type="SUPFAM" id="SSF50965">
    <property type="entry name" value="Galactose oxidase, central domain"/>
    <property type="match status" value="1"/>
</dbReference>
<evidence type="ECO:0008006" key="5">
    <source>
        <dbReference type="Google" id="ProtNLM"/>
    </source>
</evidence>
<dbReference type="InterPro" id="IPR006652">
    <property type="entry name" value="Kelch_1"/>
</dbReference>
<feature type="signal peptide" evidence="2">
    <location>
        <begin position="1"/>
        <end position="24"/>
    </location>
</feature>
<gene>
    <name evidence="3" type="ordered locus">BSUW23_13740</name>
</gene>
<name>E0TVB4_BACSH</name>
<feature type="compositionally biased region" description="Basic and acidic residues" evidence="1">
    <location>
        <begin position="342"/>
        <end position="359"/>
    </location>
</feature>
<sequence>MKKWFIVFFLFVITLFQSLQTVSAETVEWKERADLPEPRVGASSGVVDGKIYVIGGGTEKPGNYGNQTFVYDPKTNEWTRKADMPTERGGAATVTVDGKIYVMGGRSNDGVVKTVEVYDPKKDSWEKSDDLPFENKVPAYRIYAEAIGKKIYVVAYENSSYATTYSYDLETKKWQKKQNLNYEVTGAVTGASTAVIDNKLYILGGTHYIPQIVYVYDPEKDTWLENGKGFTAGYYSALAYKGKILMTGGVNRIKVYDPKSQSATAVKNPKAPYRMAHSSAVIDDTLYVIGGREETSSFTGSAASKFKSVMSISLKDLNIPSDSEETPGDKDKGSTTPSEGNSGDKDKGSTTPSEDKPAEDGDALLVITMVNGLQKEYQLSMKEVNGFLKWYKQRDAGEGPGFYEIDEHDNNKGPFESKKDYVVFKNILMYEVNKYK</sequence>
<feature type="region of interest" description="Disordered" evidence="1">
    <location>
        <begin position="317"/>
        <end position="362"/>
    </location>
</feature>
<evidence type="ECO:0000313" key="3">
    <source>
        <dbReference type="EMBL" id="ADM38785.1"/>
    </source>
</evidence>
<reference evidence="3 4" key="2">
    <citation type="journal article" date="2011" name="Microbiology">
        <title>The genome sequence of Bacillus subtilis subsp. spizizenii W23: insights into speciation within the B. subtilis complex and into the history of B. subtilis genetics.</title>
        <authorList>
            <person name="Zeigler D.R."/>
        </authorList>
    </citation>
    <scope>NUCLEOTIDE SEQUENCE [LARGE SCALE GENOMIC DNA]</scope>
    <source>
        <strain evidence="4">ATCC 23059 / NRRL B-14472 / W23</strain>
    </source>
</reference>
<dbReference type="InterPro" id="IPR011043">
    <property type="entry name" value="Gal_Oxase/kelch_b-propeller"/>
</dbReference>
<protein>
    <recommendedName>
        <fullName evidence="5">DUF1668 domain-containing protein</fullName>
    </recommendedName>
</protein>
<dbReference type="SMART" id="SM00612">
    <property type="entry name" value="Kelch"/>
    <property type="match status" value="4"/>
</dbReference>
<dbReference type="KEGG" id="bss:BSUW23_13740"/>
<evidence type="ECO:0000313" key="4">
    <source>
        <dbReference type="Proteomes" id="UP000002233"/>
    </source>
</evidence>
<feature type="chain" id="PRO_5003140924" description="DUF1668 domain-containing protein" evidence="2">
    <location>
        <begin position="25"/>
        <end position="436"/>
    </location>
</feature>
<dbReference type="InterPro" id="IPR015915">
    <property type="entry name" value="Kelch-typ_b-propeller"/>
</dbReference>
<proteinExistence type="predicted"/>
<dbReference type="Pfam" id="PF24681">
    <property type="entry name" value="Kelch_KLHDC2_KLHL20_DRC7"/>
    <property type="match status" value="1"/>
</dbReference>
<dbReference type="AlphaFoldDB" id="E0TVB4"/>
<dbReference type="HOGENOM" id="CLU_050991_0_0_9"/>
<reference key="1">
    <citation type="submission" date="2010-08" db="EMBL/GenBank/DDBJ databases">
        <authorList>
            <person name="Zeigler D.R."/>
        </authorList>
    </citation>
    <scope>NUCLEOTIDE SEQUENCE</scope>
    <source>
        <strain>W23</strain>
    </source>
</reference>
<dbReference type="PANTHER" id="PTHR45632">
    <property type="entry name" value="LD33804P"/>
    <property type="match status" value="1"/>
</dbReference>
<accession>E0TVB4</accession>